<evidence type="ECO:0000256" key="2">
    <source>
        <dbReference type="ARBA" id="ARBA00006665"/>
    </source>
</evidence>
<gene>
    <name evidence="7" type="ORF">MUK42_11205</name>
</gene>
<evidence type="ECO:0000313" key="8">
    <source>
        <dbReference type="Proteomes" id="UP001055439"/>
    </source>
</evidence>
<feature type="transmembrane region" description="Helical" evidence="6">
    <location>
        <begin position="131"/>
        <end position="152"/>
    </location>
</feature>
<keyword evidence="3 6" id="KW-0812">Transmembrane</keyword>
<dbReference type="EMBL" id="CP097509">
    <property type="protein sequence ID" value="URE18612.1"/>
    <property type="molecule type" value="Genomic_DNA"/>
</dbReference>
<evidence type="ECO:0000256" key="1">
    <source>
        <dbReference type="ARBA" id="ARBA00004141"/>
    </source>
</evidence>
<reference evidence="7" key="1">
    <citation type="submission" date="2022-05" db="EMBL/GenBank/DDBJ databases">
        <title>The Musa troglodytarum L. genome provides insights into the mechanism of non-climacteric behaviour and enrichment of carotenoids.</title>
        <authorList>
            <person name="Wang J."/>
        </authorList>
    </citation>
    <scope>NUCLEOTIDE SEQUENCE</scope>
    <source>
        <tissue evidence="7">Leaf</tissue>
    </source>
</reference>
<keyword evidence="8" id="KW-1185">Reference proteome</keyword>
<dbReference type="Pfam" id="PF03348">
    <property type="entry name" value="Serinc"/>
    <property type="match status" value="1"/>
</dbReference>
<evidence type="ECO:0000313" key="7">
    <source>
        <dbReference type="EMBL" id="URE18612.1"/>
    </source>
</evidence>
<name>A0A9E7GV05_9LILI</name>
<evidence type="ECO:0000256" key="5">
    <source>
        <dbReference type="ARBA" id="ARBA00023136"/>
    </source>
</evidence>
<evidence type="ECO:0000256" key="6">
    <source>
        <dbReference type="SAM" id="Phobius"/>
    </source>
</evidence>
<proteinExistence type="inferred from homology"/>
<evidence type="ECO:0000256" key="4">
    <source>
        <dbReference type="ARBA" id="ARBA00022989"/>
    </source>
</evidence>
<dbReference type="AlphaFoldDB" id="A0A9E7GV05"/>
<feature type="transmembrane region" description="Helical" evidence="6">
    <location>
        <begin position="245"/>
        <end position="266"/>
    </location>
</feature>
<dbReference type="InterPro" id="IPR005016">
    <property type="entry name" value="TDE1/TMS"/>
</dbReference>
<accession>A0A9E7GV05</accession>
<dbReference type="PANTHER" id="PTHR10383">
    <property type="entry name" value="SERINE INCORPORATOR"/>
    <property type="match status" value="1"/>
</dbReference>
<dbReference type="PANTHER" id="PTHR10383:SF63">
    <property type="entry name" value="OS01G0179800 PROTEIN"/>
    <property type="match status" value="1"/>
</dbReference>
<feature type="non-terminal residue" evidence="7">
    <location>
        <position position="302"/>
    </location>
</feature>
<dbReference type="Proteomes" id="UP001055439">
    <property type="component" value="Chromosome 7"/>
</dbReference>
<dbReference type="OrthoDB" id="10261470at2759"/>
<evidence type="ECO:0000256" key="3">
    <source>
        <dbReference type="ARBA" id="ARBA00022692"/>
    </source>
</evidence>
<sequence>MTNTAMEEDPHSNVSSSRERYAEFMKDSCCARYFLGPNPSIARFVYALIFLVTCLLAWTVRDYGRNALSELESWSSSLRACFLPACHCNHTISLLLCRTQSAFLMIQLISVISFITWLNDCCQSEKYAKRCFSCNLNILFITMTLVLLQLMILTSMHAKVKAGFLSPGLMGMYIVYLCWSAIRSEPQTEICNKKAEVATSADWLTIVSFVIAVLAIVIATFSTGIDSKCFQFKKTEAESEDDVPYGYGFFHFVFAMGAMYFAMLFVGWNAHNTMQKCIFFLGLSNHLVRAVVIVIEIGRLFH</sequence>
<evidence type="ECO:0008006" key="9">
    <source>
        <dbReference type="Google" id="ProtNLM"/>
    </source>
</evidence>
<keyword evidence="4 6" id="KW-1133">Transmembrane helix</keyword>
<feature type="transmembrane region" description="Helical" evidence="6">
    <location>
        <begin position="164"/>
        <end position="182"/>
    </location>
</feature>
<feature type="transmembrane region" description="Helical" evidence="6">
    <location>
        <begin position="102"/>
        <end position="119"/>
    </location>
</feature>
<comment type="similarity">
    <text evidence="2">Belongs to the TDE1 family.</text>
</comment>
<comment type="subcellular location">
    <subcellularLocation>
        <location evidence="1">Membrane</location>
        <topology evidence="1">Multi-pass membrane protein</topology>
    </subcellularLocation>
</comment>
<keyword evidence="5 6" id="KW-0472">Membrane</keyword>
<feature type="transmembrane region" description="Helical" evidence="6">
    <location>
        <begin position="203"/>
        <end position="225"/>
    </location>
</feature>
<dbReference type="GO" id="GO:0016020">
    <property type="term" value="C:membrane"/>
    <property type="evidence" value="ECO:0007669"/>
    <property type="project" value="UniProtKB-SubCell"/>
</dbReference>
<protein>
    <recommendedName>
        <fullName evidence="9">Serine incorporator</fullName>
    </recommendedName>
</protein>
<organism evidence="7 8">
    <name type="scientific">Musa troglodytarum</name>
    <name type="common">fe'i banana</name>
    <dbReference type="NCBI Taxonomy" id="320322"/>
    <lineage>
        <taxon>Eukaryota</taxon>
        <taxon>Viridiplantae</taxon>
        <taxon>Streptophyta</taxon>
        <taxon>Embryophyta</taxon>
        <taxon>Tracheophyta</taxon>
        <taxon>Spermatophyta</taxon>
        <taxon>Magnoliopsida</taxon>
        <taxon>Liliopsida</taxon>
        <taxon>Zingiberales</taxon>
        <taxon>Musaceae</taxon>
        <taxon>Musa</taxon>
    </lineage>
</organism>
<feature type="transmembrane region" description="Helical" evidence="6">
    <location>
        <begin position="278"/>
        <end position="301"/>
    </location>
</feature>
<feature type="transmembrane region" description="Helical" evidence="6">
    <location>
        <begin position="41"/>
        <end position="60"/>
    </location>
</feature>